<proteinExistence type="predicted"/>
<dbReference type="Gene3D" id="3.40.50.1460">
    <property type="match status" value="1"/>
</dbReference>
<sequence length="294" mass="33573">MTSILSSKLVKEAIETNLAKTIKVDHWLTPKSIPYKKDTIVKLLNQNGVHYGNVILFVQYGKRNPADFPEICVDDLVLSLVFYKTVADIVNWMMAIKLYSKVQPQKVLTLAMMKPLYMKWGEKIYQCLRRHRYNKGQVKRHFADTTTNVELGHKLSRGCTLAIYVGHGRSRGWSGYRGFRWRHLNQFKQTVPIGSLISLSCNSLLHDKKESLPMGLQLIMEGRSCTFFGTWDSVHIVPLRTITKILLAIFTNAQKVTVGELIADAHSQVLALNDALVLENWLKFRLIGSPFQII</sequence>
<dbReference type="Proteomes" id="UP000199440">
    <property type="component" value="Unassembled WGS sequence"/>
</dbReference>
<dbReference type="STRING" id="192904.SAMN04488514_101151"/>
<keyword evidence="2" id="KW-1185">Reference proteome</keyword>
<reference evidence="1 2" key="1">
    <citation type="submission" date="2016-10" db="EMBL/GenBank/DDBJ databases">
        <authorList>
            <person name="de Groot N.N."/>
        </authorList>
    </citation>
    <scope>NUCLEOTIDE SEQUENCE [LARGE SCALE GENOMIC DNA]</scope>
    <source>
        <strain evidence="1 2">DSM 19886</strain>
    </source>
</reference>
<organism evidence="1 2">
    <name type="scientific">Kriegella aquimaris</name>
    <dbReference type="NCBI Taxonomy" id="192904"/>
    <lineage>
        <taxon>Bacteria</taxon>
        <taxon>Pseudomonadati</taxon>
        <taxon>Bacteroidota</taxon>
        <taxon>Flavobacteriia</taxon>
        <taxon>Flavobacteriales</taxon>
        <taxon>Flavobacteriaceae</taxon>
        <taxon>Kriegella</taxon>
    </lineage>
</organism>
<dbReference type="AlphaFoldDB" id="A0A1G9IJ23"/>
<accession>A0A1G9IJ23</accession>
<dbReference type="EMBL" id="FNGV01000001">
    <property type="protein sequence ID" value="SDL24913.1"/>
    <property type="molecule type" value="Genomic_DNA"/>
</dbReference>
<gene>
    <name evidence="1" type="ORF">SAMN04488514_101151</name>
</gene>
<name>A0A1G9IJ23_9FLAO</name>
<evidence type="ECO:0000313" key="2">
    <source>
        <dbReference type="Proteomes" id="UP000199440"/>
    </source>
</evidence>
<evidence type="ECO:0000313" key="1">
    <source>
        <dbReference type="EMBL" id="SDL24913.1"/>
    </source>
</evidence>
<protein>
    <submittedName>
        <fullName evidence="1">Uncharacterized protein</fullName>
    </submittedName>
</protein>